<dbReference type="PROSITE" id="PS51205">
    <property type="entry name" value="VPS9"/>
    <property type="match status" value="1"/>
</dbReference>
<dbReference type="STRING" id="554065.E1Z6R3"/>
<dbReference type="GO" id="GO:0005085">
    <property type="term" value="F:guanyl-nucleotide exchange factor activity"/>
    <property type="evidence" value="ECO:0007669"/>
    <property type="project" value="InterPro"/>
</dbReference>
<dbReference type="PANTHER" id="PTHR23101">
    <property type="entry name" value="RAB GDP/GTP EXCHANGE FACTOR"/>
    <property type="match status" value="1"/>
</dbReference>
<dbReference type="OrthoDB" id="300289at2759"/>
<dbReference type="GO" id="GO:0031267">
    <property type="term" value="F:small GTPase binding"/>
    <property type="evidence" value="ECO:0007669"/>
    <property type="project" value="TreeGrafter"/>
</dbReference>
<dbReference type="PANTHER" id="PTHR23101:SF25">
    <property type="entry name" value="GTPASE-ACTIVATING PROTEIN AND VPS9 DOMAIN-CONTAINING PROTEIN 1"/>
    <property type="match status" value="1"/>
</dbReference>
<dbReference type="GeneID" id="17357842"/>
<dbReference type="KEGG" id="cvr:CHLNCDRAFT_140312"/>
<feature type="region of interest" description="Disordered" evidence="1">
    <location>
        <begin position="497"/>
        <end position="562"/>
    </location>
</feature>
<dbReference type="GO" id="GO:0005829">
    <property type="term" value="C:cytosol"/>
    <property type="evidence" value="ECO:0007669"/>
    <property type="project" value="TreeGrafter"/>
</dbReference>
<gene>
    <name evidence="3" type="ORF">CHLNCDRAFT_140312</name>
</gene>
<evidence type="ECO:0000313" key="3">
    <source>
        <dbReference type="EMBL" id="EFN58694.1"/>
    </source>
</evidence>
<feature type="compositionally biased region" description="Low complexity" evidence="1">
    <location>
        <begin position="500"/>
        <end position="511"/>
    </location>
</feature>
<dbReference type="FunCoup" id="E1Z6R3">
    <property type="interactions" value="492"/>
</dbReference>
<dbReference type="OMA" id="FREYPYL"/>
<dbReference type="InParanoid" id="E1Z6R3"/>
<reference evidence="3 4" key="1">
    <citation type="journal article" date="2010" name="Plant Cell">
        <title>The Chlorella variabilis NC64A genome reveals adaptation to photosymbiosis, coevolution with viruses, and cryptic sex.</title>
        <authorList>
            <person name="Blanc G."/>
            <person name="Duncan G."/>
            <person name="Agarkova I."/>
            <person name="Borodovsky M."/>
            <person name="Gurnon J."/>
            <person name="Kuo A."/>
            <person name="Lindquist E."/>
            <person name="Lucas S."/>
            <person name="Pangilinan J."/>
            <person name="Polle J."/>
            <person name="Salamov A."/>
            <person name="Terry A."/>
            <person name="Yamada T."/>
            <person name="Dunigan D.D."/>
            <person name="Grigoriev I.V."/>
            <person name="Claverie J.M."/>
            <person name="Van Etten J.L."/>
        </authorList>
    </citation>
    <scope>NUCLEOTIDE SEQUENCE [LARGE SCALE GENOMIC DNA]</scope>
    <source>
        <strain evidence="3 4">NC64A</strain>
    </source>
</reference>
<dbReference type="SMART" id="SM00167">
    <property type="entry name" value="VPS9"/>
    <property type="match status" value="1"/>
</dbReference>
<accession>E1Z6R3</accession>
<dbReference type="SUPFAM" id="SSF109993">
    <property type="entry name" value="VPS9 domain"/>
    <property type="match status" value="1"/>
</dbReference>
<dbReference type="InterPro" id="IPR037191">
    <property type="entry name" value="VPS9_dom_sf"/>
</dbReference>
<dbReference type="EMBL" id="GL433837">
    <property type="protein sequence ID" value="EFN58694.1"/>
    <property type="molecule type" value="Genomic_DNA"/>
</dbReference>
<feature type="compositionally biased region" description="Basic and acidic residues" evidence="1">
    <location>
        <begin position="536"/>
        <end position="545"/>
    </location>
</feature>
<dbReference type="GO" id="GO:0030139">
    <property type="term" value="C:endocytic vesicle"/>
    <property type="evidence" value="ECO:0007669"/>
    <property type="project" value="TreeGrafter"/>
</dbReference>
<dbReference type="AlphaFoldDB" id="E1Z6R3"/>
<sequence>MRDPAAADLVRNIKSFIRQFEERPAGHQVDPEADSAKVQAFLAQSEQLFRQHPVWRGCQPEVLDQAVEGLEKYVMSKVWRQTFAVWQEDRERDERYQRLMQALDFVDLPTLMGANVEPDSNLLALAQSELLKMDRYKAPRDKLLCLVNVKTMVENIVQLAAKGGANIGGADAFFPVFLFVVMRSRLPHLASNVEYVKRFRSRARLSGQFDYMLCNLESAAMYLDTVNYEHLAVSQETFLAHLAAAGIPEAHMELQRMQQQHEQQQQAAADMGAEYGGSGDGLLEQDPTQLASSGGEAADGGRASSLTPLAEPAAPSPVLLEPAGVAGAGGGGADIGTAEPRELSFVDTALQQALVAAQEQEQGAAQQYAEAGLVEEMVAEGTRHVLAAEAAGQLQQRYPYMYAQAEDLSLADVQALLVGYKELLLRYEALSRAFQQQLGLAGSADSTAALAGSGTAHRSKLEQQQYGFGSLVLPEADGGGSLGQGGYAHSAPLAVPSRGASAASPQDASPSGKWSPGGILHRITSSRTRRTLTPPKDSDGSRGAEDSTPLGQAGRQQEVAQPQLAACWTC</sequence>
<dbReference type="GO" id="GO:0016192">
    <property type="term" value="P:vesicle-mediated transport"/>
    <property type="evidence" value="ECO:0007669"/>
    <property type="project" value="InterPro"/>
</dbReference>
<evidence type="ECO:0000256" key="1">
    <source>
        <dbReference type="SAM" id="MobiDB-lite"/>
    </source>
</evidence>
<dbReference type="InterPro" id="IPR045046">
    <property type="entry name" value="Vps9-like"/>
</dbReference>
<dbReference type="eggNOG" id="KOG2319">
    <property type="taxonomic scope" value="Eukaryota"/>
</dbReference>
<feature type="region of interest" description="Disordered" evidence="1">
    <location>
        <begin position="256"/>
        <end position="338"/>
    </location>
</feature>
<dbReference type="Gene3D" id="1.20.1050.80">
    <property type="entry name" value="VPS9 domain"/>
    <property type="match status" value="1"/>
</dbReference>
<name>E1Z6R3_CHLVA</name>
<evidence type="ECO:0000313" key="4">
    <source>
        <dbReference type="Proteomes" id="UP000008141"/>
    </source>
</evidence>
<feature type="compositionally biased region" description="Low complexity" evidence="1">
    <location>
        <begin position="256"/>
        <end position="269"/>
    </location>
</feature>
<dbReference type="Proteomes" id="UP000008141">
    <property type="component" value="Unassembled WGS sequence"/>
</dbReference>
<dbReference type="InterPro" id="IPR003123">
    <property type="entry name" value="VPS9"/>
</dbReference>
<dbReference type="Pfam" id="PF18151">
    <property type="entry name" value="DUF5601"/>
    <property type="match status" value="1"/>
</dbReference>
<dbReference type="RefSeq" id="XP_005850796.1">
    <property type="nucleotide sequence ID" value="XM_005850734.1"/>
</dbReference>
<dbReference type="Gene3D" id="1.10.246.120">
    <property type="match status" value="1"/>
</dbReference>
<dbReference type="Pfam" id="PF02204">
    <property type="entry name" value="VPS9"/>
    <property type="match status" value="1"/>
</dbReference>
<keyword evidence="4" id="KW-1185">Reference proteome</keyword>
<protein>
    <recommendedName>
        <fullName evidence="2">VPS9 domain-containing protein</fullName>
    </recommendedName>
</protein>
<organism evidence="4">
    <name type="scientific">Chlorella variabilis</name>
    <name type="common">Green alga</name>
    <dbReference type="NCBI Taxonomy" id="554065"/>
    <lineage>
        <taxon>Eukaryota</taxon>
        <taxon>Viridiplantae</taxon>
        <taxon>Chlorophyta</taxon>
        <taxon>core chlorophytes</taxon>
        <taxon>Trebouxiophyceae</taxon>
        <taxon>Chlorellales</taxon>
        <taxon>Chlorellaceae</taxon>
        <taxon>Chlorella clade</taxon>
        <taxon>Chlorella</taxon>
    </lineage>
</organism>
<feature type="domain" description="VPS9" evidence="2">
    <location>
        <begin position="90"/>
        <end position="232"/>
    </location>
</feature>
<evidence type="ECO:0000259" key="2">
    <source>
        <dbReference type="PROSITE" id="PS51205"/>
    </source>
</evidence>
<dbReference type="InterPro" id="IPR041545">
    <property type="entry name" value="DUF5601"/>
</dbReference>
<proteinExistence type="predicted"/>